<feature type="transmembrane region" description="Helical" evidence="1">
    <location>
        <begin position="94"/>
        <end position="115"/>
    </location>
</feature>
<keyword evidence="1" id="KW-0472">Membrane</keyword>
<accession>A0ABZ1UIK5</accession>
<dbReference type="PANTHER" id="PTHR35813:SF1">
    <property type="entry name" value="INNER MEMBRANE PROTEIN YBAN"/>
    <property type="match status" value="1"/>
</dbReference>
<dbReference type="EMBL" id="CP136508">
    <property type="protein sequence ID" value="WUR12394.1"/>
    <property type="molecule type" value="Genomic_DNA"/>
</dbReference>
<dbReference type="Pfam" id="PF04304">
    <property type="entry name" value="DUF454"/>
    <property type="match status" value="1"/>
</dbReference>
<keyword evidence="1" id="KW-0812">Transmembrane</keyword>
<keyword evidence="3" id="KW-1185">Reference proteome</keyword>
<evidence type="ECO:0000313" key="3">
    <source>
        <dbReference type="Proteomes" id="UP000321323"/>
    </source>
</evidence>
<reference evidence="2 3" key="1">
    <citation type="journal article" date="2019" name="Int. J. Syst. Evol. Microbiol.">
        <title>The Draft Whole-Genome Sequence of the Antibiotic Producer Empedobacter haloabium ATCC 31962 Provides Indications for Its Taxonomic Reclassification.</title>
        <authorList>
            <person name="Miess H."/>
            <person name="Arlt P."/>
            <person name="Apel A.K."/>
            <person name="Weber T."/>
            <person name="Nieselt K."/>
            <person name="Hanssen F."/>
            <person name="Czemmel S."/>
            <person name="Nahnsen S."/>
            <person name="Gross H."/>
        </authorList>
    </citation>
    <scope>NUCLEOTIDE SEQUENCE [LARGE SCALE GENOMIC DNA]</scope>
    <source>
        <strain evidence="2 3">ATCC 31962</strain>
    </source>
</reference>
<protein>
    <submittedName>
        <fullName evidence="2">YbaN family protein</fullName>
    </submittedName>
</protein>
<dbReference type="Proteomes" id="UP000321323">
    <property type="component" value="Chromosome"/>
</dbReference>
<evidence type="ECO:0000313" key="2">
    <source>
        <dbReference type="EMBL" id="WUR12394.1"/>
    </source>
</evidence>
<dbReference type="InterPro" id="IPR007401">
    <property type="entry name" value="DUF454"/>
</dbReference>
<organism evidence="2 3">
    <name type="scientific">[Empedobacter] haloabium</name>
    <dbReference type="NCBI Taxonomy" id="592317"/>
    <lineage>
        <taxon>Bacteria</taxon>
        <taxon>Pseudomonadati</taxon>
        <taxon>Pseudomonadota</taxon>
        <taxon>Betaproteobacteria</taxon>
        <taxon>Burkholderiales</taxon>
        <taxon>Oxalobacteraceae</taxon>
        <taxon>Telluria group</taxon>
        <taxon>Telluria group incertae sedis</taxon>
    </lineage>
</organism>
<keyword evidence="1" id="KW-1133">Transmembrane helix</keyword>
<gene>
    <name evidence="2" type="ORF">E7V67_022235</name>
</gene>
<proteinExistence type="predicted"/>
<name>A0ABZ1UIK5_9BURK</name>
<sequence>MKHLLNLIGCIAVVLAVFGVFLPLLPTTPFLLLASACFVRGSPRLHNWLRTNRVFGAYLRDYEDGRGIPLRGKIVVLVLMWASLGWSMTRVPHVALVLLLAAIGTGVTVYLVRYVPTMRTTRR</sequence>
<dbReference type="PANTHER" id="PTHR35813">
    <property type="entry name" value="INNER MEMBRANE PROTEIN YBAN"/>
    <property type="match status" value="1"/>
</dbReference>
<feature type="transmembrane region" description="Helical" evidence="1">
    <location>
        <begin position="7"/>
        <end position="24"/>
    </location>
</feature>
<evidence type="ECO:0000256" key="1">
    <source>
        <dbReference type="SAM" id="Phobius"/>
    </source>
</evidence>
<dbReference type="PIRSF" id="PIRSF016789">
    <property type="entry name" value="DUF454"/>
    <property type="match status" value="1"/>
</dbReference>